<feature type="domain" description="Ysc84 actin-binding" evidence="1">
    <location>
        <begin position="101"/>
        <end position="223"/>
    </location>
</feature>
<dbReference type="AlphaFoldDB" id="Q01R36"/>
<dbReference type="PANTHER" id="PTHR15629">
    <property type="entry name" value="SH3YL1 PROTEIN"/>
    <property type="match status" value="1"/>
</dbReference>
<dbReference type="EMBL" id="CP000473">
    <property type="protein sequence ID" value="ABJ87884.1"/>
    <property type="molecule type" value="Genomic_DNA"/>
</dbReference>
<accession>Q01R36</accession>
<evidence type="ECO:0000259" key="1">
    <source>
        <dbReference type="Pfam" id="PF04366"/>
    </source>
</evidence>
<dbReference type="KEGG" id="sus:Acid_6971"/>
<proteinExistence type="predicted"/>
<dbReference type="PANTHER" id="PTHR15629:SF2">
    <property type="entry name" value="SH3 DOMAIN-CONTAINING YSC84-LIKE PROTEIN 1"/>
    <property type="match status" value="1"/>
</dbReference>
<dbReference type="GO" id="GO:0035091">
    <property type="term" value="F:phosphatidylinositol binding"/>
    <property type="evidence" value="ECO:0007669"/>
    <property type="project" value="TreeGrafter"/>
</dbReference>
<sequence length="233" mass="24722" precursor="true">MIKRWTPIALLLAFSLMPVYGQKKENERVASAGRVMSEILRIPDNIPSDLLQKAECVIVLPSVLKFALGIGGSYGRGLMVCRGGDNFSGSWGAPSMIALEGGSFGLQLGGQATDFVLLVMNNRGAKGILSSKVKLGADASAAAGPKGRDAGAATDVTMRAEILTYSRSRGLFAGVSLEGSTLRPDNEANRKLYKKELPARDIVLHQAVRAPASAKQLLSVLNAKSPRNRSQRG</sequence>
<organism evidence="2">
    <name type="scientific">Solibacter usitatus (strain Ellin6076)</name>
    <dbReference type="NCBI Taxonomy" id="234267"/>
    <lineage>
        <taxon>Bacteria</taxon>
        <taxon>Pseudomonadati</taxon>
        <taxon>Acidobacteriota</taxon>
        <taxon>Terriglobia</taxon>
        <taxon>Bryobacterales</taxon>
        <taxon>Solibacteraceae</taxon>
        <taxon>Candidatus Solibacter</taxon>
    </lineage>
</organism>
<dbReference type="CDD" id="cd11524">
    <property type="entry name" value="SYLF"/>
    <property type="match status" value="1"/>
</dbReference>
<dbReference type="STRING" id="234267.Acid_6971"/>
<name>Q01R36_SOLUE</name>
<dbReference type="InterPro" id="IPR051702">
    <property type="entry name" value="SH3_domain_YSC84-like"/>
</dbReference>
<dbReference type="InterPro" id="IPR007461">
    <property type="entry name" value="Ysc84_actin-binding"/>
</dbReference>
<dbReference type="eggNOG" id="COG2930">
    <property type="taxonomic scope" value="Bacteria"/>
</dbReference>
<dbReference type="InParanoid" id="Q01R36"/>
<dbReference type="Pfam" id="PF04366">
    <property type="entry name" value="Ysc84"/>
    <property type="match status" value="1"/>
</dbReference>
<reference evidence="2" key="1">
    <citation type="submission" date="2006-10" db="EMBL/GenBank/DDBJ databases">
        <title>Complete sequence of Solibacter usitatus Ellin6076.</title>
        <authorList>
            <consortium name="US DOE Joint Genome Institute"/>
            <person name="Copeland A."/>
            <person name="Lucas S."/>
            <person name="Lapidus A."/>
            <person name="Barry K."/>
            <person name="Detter J.C."/>
            <person name="Glavina del Rio T."/>
            <person name="Hammon N."/>
            <person name="Israni S."/>
            <person name="Dalin E."/>
            <person name="Tice H."/>
            <person name="Pitluck S."/>
            <person name="Thompson L.S."/>
            <person name="Brettin T."/>
            <person name="Bruce D."/>
            <person name="Han C."/>
            <person name="Tapia R."/>
            <person name="Gilna P."/>
            <person name="Schmutz J."/>
            <person name="Larimer F."/>
            <person name="Land M."/>
            <person name="Hauser L."/>
            <person name="Kyrpides N."/>
            <person name="Mikhailova N."/>
            <person name="Janssen P.H."/>
            <person name="Kuske C.R."/>
            <person name="Richardson P."/>
        </authorList>
    </citation>
    <scope>NUCLEOTIDE SEQUENCE</scope>
    <source>
        <strain evidence="2">Ellin6076</strain>
    </source>
</reference>
<gene>
    <name evidence="2" type="ordered locus">Acid_6971</name>
</gene>
<evidence type="ECO:0000313" key="2">
    <source>
        <dbReference type="EMBL" id="ABJ87884.1"/>
    </source>
</evidence>
<protein>
    <recommendedName>
        <fullName evidence="1">Ysc84 actin-binding domain-containing protein</fullName>
    </recommendedName>
</protein>
<dbReference type="HOGENOM" id="CLU_015320_4_0_0"/>